<protein>
    <submittedName>
        <fullName evidence="2">Uncharacterized protein</fullName>
    </submittedName>
</protein>
<evidence type="ECO:0000313" key="2">
    <source>
        <dbReference type="EMBL" id="KAK9746144.1"/>
    </source>
</evidence>
<dbReference type="Proteomes" id="UP001458880">
    <property type="component" value="Unassembled WGS sequence"/>
</dbReference>
<feature type="compositionally biased region" description="Polar residues" evidence="1">
    <location>
        <begin position="63"/>
        <end position="80"/>
    </location>
</feature>
<keyword evidence="3" id="KW-1185">Reference proteome</keyword>
<evidence type="ECO:0000313" key="3">
    <source>
        <dbReference type="Proteomes" id="UP001458880"/>
    </source>
</evidence>
<accession>A0AAW1MKY6</accession>
<reference evidence="2 3" key="1">
    <citation type="journal article" date="2024" name="BMC Genomics">
        <title>De novo assembly and annotation of Popillia japonica's genome with initial clues to its potential as an invasive pest.</title>
        <authorList>
            <person name="Cucini C."/>
            <person name="Boschi S."/>
            <person name="Funari R."/>
            <person name="Cardaioli E."/>
            <person name="Iannotti N."/>
            <person name="Marturano G."/>
            <person name="Paoli F."/>
            <person name="Bruttini M."/>
            <person name="Carapelli A."/>
            <person name="Frati F."/>
            <person name="Nardi F."/>
        </authorList>
    </citation>
    <scope>NUCLEOTIDE SEQUENCE [LARGE SCALE GENOMIC DNA]</scope>
    <source>
        <strain evidence="2">DMR45628</strain>
    </source>
</reference>
<dbReference type="EMBL" id="JASPKY010000042">
    <property type="protein sequence ID" value="KAK9746144.1"/>
    <property type="molecule type" value="Genomic_DNA"/>
</dbReference>
<name>A0AAW1MKY6_POPJA</name>
<dbReference type="AlphaFoldDB" id="A0AAW1MKY6"/>
<sequence>MPSTPMTRHLGAKNRSVTGSSSPLRRMPSTPMTRHLGAKNRSVTGSSSPLRRSSVGPPDGVYKSTNPNNRSVTGSSSPLRRSSVGPPDGVYKSTNPNASPFVSRRGLDRRQITSSWIQMASTNQQIQMRRHSFHEEA</sequence>
<feature type="compositionally biased region" description="Polar residues" evidence="1">
    <location>
        <begin position="41"/>
        <end position="51"/>
    </location>
</feature>
<comment type="caution">
    <text evidence="2">The sequence shown here is derived from an EMBL/GenBank/DDBJ whole genome shotgun (WGS) entry which is preliminary data.</text>
</comment>
<feature type="region of interest" description="Disordered" evidence="1">
    <location>
        <begin position="1"/>
        <end position="106"/>
    </location>
</feature>
<organism evidence="2 3">
    <name type="scientific">Popillia japonica</name>
    <name type="common">Japanese beetle</name>
    <dbReference type="NCBI Taxonomy" id="7064"/>
    <lineage>
        <taxon>Eukaryota</taxon>
        <taxon>Metazoa</taxon>
        <taxon>Ecdysozoa</taxon>
        <taxon>Arthropoda</taxon>
        <taxon>Hexapoda</taxon>
        <taxon>Insecta</taxon>
        <taxon>Pterygota</taxon>
        <taxon>Neoptera</taxon>
        <taxon>Endopterygota</taxon>
        <taxon>Coleoptera</taxon>
        <taxon>Polyphaga</taxon>
        <taxon>Scarabaeiformia</taxon>
        <taxon>Scarabaeidae</taxon>
        <taxon>Rutelinae</taxon>
        <taxon>Popillia</taxon>
    </lineage>
</organism>
<evidence type="ECO:0000256" key="1">
    <source>
        <dbReference type="SAM" id="MobiDB-lite"/>
    </source>
</evidence>
<gene>
    <name evidence="2" type="ORF">QE152_g6363</name>
</gene>
<proteinExistence type="predicted"/>